<evidence type="ECO:0000313" key="4">
    <source>
        <dbReference type="EMBL" id="MBW0461247.1"/>
    </source>
</evidence>
<evidence type="ECO:0000313" key="5">
    <source>
        <dbReference type="Proteomes" id="UP000765509"/>
    </source>
</evidence>
<sequence length="504" mass="57217">MVLESVVSSGLNQILSAYLENFNPNQPNVGIWGCDIKLKNLKLKRGALDNRPVKAAIDNIYLLAIPSSESKFDPEDDERRKQATKMEKLKNSELLLSSTAGTPGNTSNEEAEKNESFVAAMTNKILDNLQLRIKNVHPVSAEGKLLLRKHPTKDLAKINYQLTLVQLAFLIDADQYQDALSCLDLFHFYTRRREFLRFHPGDPSVTENKARALWSFAIAATKHEVHQRAYKWTWDCFRQRRDDCKLYISLFKAAQLGTLSVDLTELDDLEKRLTYQDIRYYRSLARSEMRQQRITAKHQQTNSNDAKSTSWLGWLWGGSKGPSDQEDPNFQSDSVLNEEDKRKLYEAIEWDEKEATSSAQDTLRGEISASNAFTSDENKSVTKTKAGIHNNRLTSEMHHEGHLQTLQLLVDVNIDVRLASFNKEQQNQDSDQGLDTDPQYFALMSLVMSLPKNFYFRELNQESLLHMSSPGLIQVTAASATTDSIAEIAPVAKTADGEVVFLDY</sequence>
<dbReference type="PANTHER" id="PTHR16166:SF93">
    <property type="entry name" value="INTERMEMBRANE LIPID TRANSFER PROTEIN VPS13"/>
    <property type="match status" value="1"/>
</dbReference>
<feature type="domain" description="Chorein N-terminal" evidence="3">
    <location>
        <begin position="138"/>
        <end position="382"/>
    </location>
</feature>
<reference evidence="4" key="1">
    <citation type="submission" date="2021-03" db="EMBL/GenBank/DDBJ databases">
        <title>Draft genome sequence of rust myrtle Austropuccinia psidii MF-1, a brazilian biotype.</title>
        <authorList>
            <person name="Quecine M.C."/>
            <person name="Pachon D.M.R."/>
            <person name="Bonatelli M.L."/>
            <person name="Correr F.H."/>
            <person name="Franceschini L.M."/>
            <person name="Leite T.F."/>
            <person name="Margarido G.R.A."/>
            <person name="Almeida C.A."/>
            <person name="Ferrarezi J.A."/>
            <person name="Labate C.A."/>
        </authorList>
    </citation>
    <scope>NUCLEOTIDE SEQUENCE</scope>
    <source>
        <strain evidence="4">MF-1</strain>
    </source>
</reference>
<evidence type="ECO:0000256" key="1">
    <source>
        <dbReference type="ARBA" id="ARBA00006545"/>
    </source>
</evidence>
<gene>
    <name evidence="4" type="ORF">O181_000962</name>
</gene>
<dbReference type="PANTHER" id="PTHR16166">
    <property type="entry name" value="VACUOLAR PROTEIN SORTING-ASSOCIATED PROTEIN VPS13"/>
    <property type="match status" value="1"/>
</dbReference>
<comment type="similarity">
    <text evidence="1">Belongs to the VPS13 family.</text>
</comment>
<dbReference type="GO" id="GO:0007005">
    <property type="term" value="P:mitochondrion organization"/>
    <property type="evidence" value="ECO:0007669"/>
    <property type="project" value="TreeGrafter"/>
</dbReference>
<dbReference type="OrthoDB" id="428159at2759"/>
<evidence type="ECO:0000259" key="3">
    <source>
        <dbReference type="Pfam" id="PF12624"/>
    </source>
</evidence>
<accession>A0A9Q3GCK0</accession>
<protein>
    <recommendedName>
        <fullName evidence="3">Chorein N-terminal domain-containing protein</fullName>
    </recommendedName>
</protein>
<dbReference type="GO" id="GO:0045324">
    <property type="term" value="P:late endosome to vacuole transport"/>
    <property type="evidence" value="ECO:0007669"/>
    <property type="project" value="TreeGrafter"/>
</dbReference>
<dbReference type="AlphaFoldDB" id="A0A9Q3GCK0"/>
<dbReference type="GO" id="GO:0045053">
    <property type="term" value="P:protein retention in Golgi apparatus"/>
    <property type="evidence" value="ECO:0007669"/>
    <property type="project" value="TreeGrafter"/>
</dbReference>
<dbReference type="Proteomes" id="UP000765509">
    <property type="component" value="Unassembled WGS sequence"/>
</dbReference>
<comment type="caution">
    <text evidence="4">The sequence shown here is derived from an EMBL/GenBank/DDBJ whole genome shotgun (WGS) entry which is preliminary data.</text>
</comment>
<proteinExistence type="inferred from homology"/>
<dbReference type="InterPro" id="IPR026847">
    <property type="entry name" value="VPS13"/>
</dbReference>
<dbReference type="Pfam" id="PF12624">
    <property type="entry name" value="VPS13_N"/>
    <property type="match status" value="1"/>
</dbReference>
<organism evidence="4 5">
    <name type="scientific">Austropuccinia psidii MF-1</name>
    <dbReference type="NCBI Taxonomy" id="1389203"/>
    <lineage>
        <taxon>Eukaryota</taxon>
        <taxon>Fungi</taxon>
        <taxon>Dikarya</taxon>
        <taxon>Basidiomycota</taxon>
        <taxon>Pucciniomycotina</taxon>
        <taxon>Pucciniomycetes</taxon>
        <taxon>Pucciniales</taxon>
        <taxon>Sphaerophragmiaceae</taxon>
        <taxon>Austropuccinia</taxon>
    </lineage>
</organism>
<dbReference type="InterPro" id="IPR026854">
    <property type="entry name" value="VPS13_N"/>
</dbReference>
<dbReference type="GO" id="GO:0006623">
    <property type="term" value="P:protein targeting to vacuole"/>
    <property type="evidence" value="ECO:0007669"/>
    <property type="project" value="TreeGrafter"/>
</dbReference>
<name>A0A9Q3GCK0_9BASI</name>
<keyword evidence="5" id="KW-1185">Reference proteome</keyword>
<evidence type="ECO:0000256" key="2">
    <source>
        <dbReference type="ARBA" id="ARBA00022448"/>
    </source>
</evidence>
<keyword evidence="2" id="KW-0813">Transport</keyword>
<dbReference type="EMBL" id="AVOT02000130">
    <property type="protein sequence ID" value="MBW0461247.1"/>
    <property type="molecule type" value="Genomic_DNA"/>
</dbReference>